<dbReference type="Gene3D" id="3.40.50.1110">
    <property type="entry name" value="SGNH hydrolase"/>
    <property type="match status" value="1"/>
</dbReference>
<evidence type="ECO:0000259" key="1">
    <source>
        <dbReference type="Pfam" id="PF14606"/>
    </source>
</evidence>
<accession>A0A5J4SZT4</accession>
<dbReference type="PANTHER" id="PTHR30383:SF29">
    <property type="entry name" value="SGNH HYDROLASE-TYPE ESTERASE DOMAIN-CONTAINING PROTEIN"/>
    <property type="match status" value="1"/>
</dbReference>
<dbReference type="Pfam" id="PF14607">
    <property type="entry name" value="GxDLY"/>
    <property type="match status" value="1"/>
</dbReference>
<dbReference type="InterPro" id="IPR013830">
    <property type="entry name" value="SGNH_hydro"/>
</dbReference>
<dbReference type="AlphaFoldDB" id="A0A5J4SZT4"/>
<evidence type="ECO:0000313" key="3">
    <source>
        <dbReference type="EMBL" id="KAA6351766.1"/>
    </source>
</evidence>
<dbReference type="EMBL" id="SNRY01000009">
    <property type="protein sequence ID" value="KAA6351766.1"/>
    <property type="molecule type" value="Genomic_DNA"/>
</dbReference>
<dbReference type="InterPro" id="IPR036514">
    <property type="entry name" value="SGNH_hydro_sf"/>
</dbReference>
<feature type="domain" description="SGNH hydrolase-type esterase" evidence="1">
    <location>
        <begin position="187"/>
        <end position="362"/>
    </location>
</feature>
<reference evidence="3" key="1">
    <citation type="submission" date="2019-03" db="EMBL/GenBank/DDBJ databases">
        <title>Single cell metagenomics reveals metabolic interactions within the superorganism composed of flagellate Streblomastix strix and complex community of Bacteroidetes bacteria on its surface.</title>
        <authorList>
            <person name="Treitli S.C."/>
            <person name="Kolisko M."/>
            <person name="Husnik F."/>
            <person name="Keeling P."/>
            <person name="Hampl V."/>
        </authorList>
    </citation>
    <scope>NUCLEOTIDE SEQUENCE</scope>
    <source>
        <strain evidence="3">STM</strain>
    </source>
</reference>
<dbReference type="InterPro" id="IPR051532">
    <property type="entry name" value="Ester_Hydrolysis_Enzymes"/>
</dbReference>
<dbReference type="SUPFAM" id="SSF52266">
    <property type="entry name" value="SGNH hydrolase"/>
    <property type="match status" value="1"/>
</dbReference>
<evidence type="ECO:0008006" key="4">
    <source>
        <dbReference type="Google" id="ProtNLM"/>
    </source>
</evidence>
<name>A0A5J4SZT4_9ZZZZ</name>
<dbReference type="PANTHER" id="PTHR30383">
    <property type="entry name" value="THIOESTERASE 1/PROTEASE 1/LYSOPHOSPHOLIPASE L1"/>
    <property type="match status" value="1"/>
</dbReference>
<dbReference type="Gene3D" id="2.60.120.260">
    <property type="entry name" value="Galactose-binding domain-like"/>
    <property type="match status" value="1"/>
</dbReference>
<dbReference type="Pfam" id="PF14606">
    <property type="entry name" value="Lipase_GDSL_3"/>
    <property type="match status" value="1"/>
</dbReference>
<organism evidence="3">
    <name type="scientific">termite gut metagenome</name>
    <dbReference type="NCBI Taxonomy" id="433724"/>
    <lineage>
        <taxon>unclassified sequences</taxon>
        <taxon>metagenomes</taxon>
        <taxon>organismal metagenomes</taxon>
    </lineage>
</organism>
<dbReference type="InterPro" id="IPR032740">
    <property type="entry name" value="GxDLY"/>
</dbReference>
<comment type="caution">
    <text evidence="3">The sequence shown here is derived from an EMBL/GenBank/DDBJ whole genome shotgun (WGS) entry which is preliminary data.</text>
</comment>
<dbReference type="CDD" id="cd01844">
    <property type="entry name" value="SGNH_hydrolase_like_6"/>
    <property type="match status" value="1"/>
</dbReference>
<sequence length="368" mass="41729">MITQIYNKGLVVLFILTVTLQFNSIEVKGQTTYYDASAFPILGKAIPNETETRYERLPSSLKGKIREPLWNLGKNSAGLAIRFRSNTTSISIKWELPVYQSLNHMTVTGINGLDLYCLENGKWLFVGSARPQQKTDNTATVISNMIKTDREYLLYLPLYNAISTIFIGIDSQSELSQPQIQSPVRDKPLVFYGTSILQGGCASRPGMAHTNILSRWLNREIVNLGFSGNGQLDLEIAEVISKVDASVFILDFVPNATVEQMTERTKRFYRIIRDKHPQTPIVFIEDPEFTHIHFDQKIAHEVKFKNETINKIFNALKESGERNIYLISSKGMIGNDGEATVDGIHFTDLGFMRYAEFLYPTIDRLLNK</sequence>
<evidence type="ECO:0000259" key="2">
    <source>
        <dbReference type="Pfam" id="PF14607"/>
    </source>
</evidence>
<protein>
    <recommendedName>
        <fullName evidence="4">Hydrolase</fullName>
    </recommendedName>
</protein>
<feature type="domain" description="SGNH hydrolase-type esterase N-terminal" evidence="2">
    <location>
        <begin position="32"/>
        <end position="174"/>
    </location>
</feature>
<proteinExistence type="predicted"/>
<gene>
    <name evidence="3" type="ORF">EZS27_000891</name>
</gene>